<feature type="chain" id="PRO_5001863012" evidence="1">
    <location>
        <begin position="19"/>
        <end position="179"/>
    </location>
</feature>
<organism evidence="2 3">
    <name type="scientific">Vibrio maritimus</name>
    <dbReference type="NCBI Taxonomy" id="990268"/>
    <lineage>
        <taxon>Bacteria</taxon>
        <taxon>Pseudomonadati</taxon>
        <taxon>Pseudomonadota</taxon>
        <taxon>Gammaproteobacteria</taxon>
        <taxon>Vibrionales</taxon>
        <taxon>Vibrionaceae</taxon>
        <taxon>Vibrio</taxon>
    </lineage>
</organism>
<dbReference type="OrthoDB" id="7061012at2"/>
<keyword evidence="3" id="KW-1185">Reference proteome</keyword>
<evidence type="ECO:0000256" key="1">
    <source>
        <dbReference type="SAM" id="SignalP"/>
    </source>
</evidence>
<evidence type="ECO:0000313" key="2">
    <source>
        <dbReference type="EMBL" id="GAL21793.1"/>
    </source>
</evidence>
<reference evidence="2 3" key="1">
    <citation type="submission" date="2014-09" db="EMBL/GenBank/DDBJ databases">
        <title>Vibrio maritimus JCM 19235. (C45) whole genome shotgun sequence.</title>
        <authorList>
            <person name="Sawabe T."/>
            <person name="Meirelles P."/>
            <person name="Nakanishi M."/>
            <person name="Sayaka M."/>
            <person name="Hattori M."/>
            <person name="Ohkuma M."/>
        </authorList>
    </citation>
    <scope>NUCLEOTIDE SEQUENCE [LARGE SCALE GENOMIC DNA]</scope>
    <source>
        <strain evidence="3">JCM19235</strain>
    </source>
</reference>
<dbReference type="AlphaFoldDB" id="A0A090S4N7"/>
<dbReference type="Proteomes" id="UP000029228">
    <property type="component" value="Unassembled WGS sequence"/>
</dbReference>
<gene>
    <name evidence="2" type="ORF">JCM19235_1615</name>
</gene>
<proteinExistence type="predicted"/>
<feature type="signal peptide" evidence="1">
    <location>
        <begin position="1"/>
        <end position="18"/>
    </location>
</feature>
<sequence>MKKTLLALSALLSSSVFAETPKLPSDPFDLSASTQQVGELGVITKADVDTLEQRSKELFNAGKCKEAIPVLVEYSKKANWLANMISASLDPYYGASYDDRKSFPYEKIKPLIPLETMSNEYKVKRNIAFAMQGECLVKTGDKEAAIPVLLKTLDLLSIDNEVWWKRTRNNLLDIIGVNG</sequence>
<name>A0A090S4N7_9VIBR</name>
<protein>
    <submittedName>
        <fullName evidence="2">Uncharacterized protein</fullName>
    </submittedName>
</protein>
<accession>A0A090S4N7</accession>
<reference evidence="2 3" key="2">
    <citation type="submission" date="2014-09" db="EMBL/GenBank/DDBJ databases">
        <authorList>
            <consortium name="NBRP consortium"/>
            <person name="Sawabe T."/>
            <person name="Meirelles P."/>
            <person name="Nakanishi M."/>
            <person name="Sayaka M."/>
            <person name="Hattori M."/>
            <person name="Ohkuma M."/>
        </authorList>
    </citation>
    <scope>NUCLEOTIDE SEQUENCE [LARGE SCALE GENOMIC DNA]</scope>
    <source>
        <strain evidence="3">JCM19235</strain>
    </source>
</reference>
<keyword evidence="1" id="KW-0732">Signal</keyword>
<comment type="caution">
    <text evidence="2">The sequence shown here is derived from an EMBL/GenBank/DDBJ whole genome shotgun (WGS) entry which is preliminary data.</text>
</comment>
<dbReference type="EMBL" id="BBMR01000009">
    <property type="protein sequence ID" value="GAL21793.1"/>
    <property type="molecule type" value="Genomic_DNA"/>
</dbReference>
<evidence type="ECO:0000313" key="3">
    <source>
        <dbReference type="Proteomes" id="UP000029228"/>
    </source>
</evidence>